<dbReference type="OMA" id="ENKLWGQ"/>
<accession>A0A672THG0</accession>
<dbReference type="InParanoid" id="A0A672THG0"/>
<protein>
    <submittedName>
        <fullName evidence="1">Uncharacterized protein</fullName>
    </submittedName>
</protein>
<evidence type="ECO:0000313" key="2">
    <source>
        <dbReference type="Proteomes" id="UP000472266"/>
    </source>
</evidence>
<dbReference type="GeneTree" id="ENSGT00990000210170"/>
<reference evidence="1" key="3">
    <citation type="submission" date="2025-09" db="UniProtKB">
        <authorList>
            <consortium name="Ensembl"/>
        </authorList>
    </citation>
    <scope>IDENTIFICATION</scope>
</reference>
<keyword evidence="2" id="KW-1185">Reference proteome</keyword>
<dbReference type="Proteomes" id="UP000472266">
    <property type="component" value="Chromosome 1"/>
</dbReference>
<reference evidence="1" key="2">
    <citation type="submission" date="2025-08" db="UniProtKB">
        <authorList>
            <consortium name="Ensembl"/>
        </authorList>
    </citation>
    <scope>IDENTIFICATION</scope>
</reference>
<dbReference type="Ensembl" id="ENSSHBT00005001724.1">
    <property type="protein sequence ID" value="ENSSHBP00005001430.1"/>
    <property type="gene ID" value="ENSSHBG00005001290.1"/>
</dbReference>
<organism evidence="1 2">
    <name type="scientific">Strigops habroptila</name>
    <name type="common">Kakapo</name>
    <dbReference type="NCBI Taxonomy" id="2489341"/>
    <lineage>
        <taxon>Eukaryota</taxon>
        <taxon>Metazoa</taxon>
        <taxon>Chordata</taxon>
        <taxon>Craniata</taxon>
        <taxon>Vertebrata</taxon>
        <taxon>Euteleostomi</taxon>
        <taxon>Archelosauria</taxon>
        <taxon>Archosauria</taxon>
        <taxon>Dinosauria</taxon>
        <taxon>Saurischia</taxon>
        <taxon>Theropoda</taxon>
        <taxon>Coelurosauria</taxon>
        <taxon>Aves</taxon>
        <taxon>Neognathae</taxon>
        <taxon>Neoaves</taxon>
        <taxon>Telluraves</taxon>
        <taxon>Australaves</taxon>
        <taxon>Psittaciformes</taxon>
        <taxon>Psittacidae</taxon>
        <taxon>Strigops</taxon>
    </lineage>
</organism>
<dbReference type="AlphaFoldDB" id="A0A672THG0"/>
<evidence type="ECO:0000313" key="1">
    <source>
        <dbReference type="Ensembl" id="ENSSHBP00005001430.1"/>
    </source>
</evidence>
<sequence length="81" mass="9261">MHQIYSCSDENLEVFTTVISSKCEYIKINRTKPSLHLIEQISLNSMAAYFSNKKAGKNRENKLWGQVRSLLASYEHKVPAA</sequence>
<proteinExistence type="predicted"/>
<name>A0A672THG0_STRHB</name>
<reference evidence="1 2" key="1">
    <citation type="submission" date="2019-11" db="EMBL/GenBank/DDBJ databases">
        <title>Strigops habroptila (kakapo) genome, bStrHab1, primary haplotype, v2.</title>
        <authorList>
            <person name="Jarvis E.D."/>
            <person name="Howard J."/>
            <person name="Rhie A."/>
            <person name="Phillippy A."/>
            <person name="Korlach J."/>
            <person name="Digby A."/>
            <person name="Iorns D."/>
            <person name="Eason D."/>
            <person name="Robertson B."/>
            <person name="Raemaekers T."/>
            <person name="Howe K."/>
            <person name="Lewin H."/>
            <person name="Damas J."/>
            <person name="Hastie A."/>
            <person name="Tracey A."/>
            <person name="Chow W."/>
            <person name="Fedrigo O."/>
        </authorList>
    </citation>
    <scope>NUCLEOTIDE SEQUENCE [LARGE SCALE GENOMIC DNA]</scope>
</reference>